<feature type="transmembrane region" description="Helical" evidence="1">
    <location>
        <begin position="137"/>
        <end position="156"/>
    </location>
</feature>
<keyword evidence="3" id="KW-0456">Lyase</keyword>
<dbReference type="Pfam" id="PF00211">
    <property type="entry name" value="Guanylate_cyc"/>
    <property type="match status" value="1"/>
</dbReference>
<protein>
    <submittedName>
        <fullName evidence="3">Adenylate cyclase</fullName>
        <ecNumber evidence="3">4.6.1.1</ecNumber>
    </submittedName>
</protein>
<organism evidence="3">
    <name type="scientific">hydrothermal vent metagenome</name>
    <dbReference type="NCBI Taxonomy" id="652676"/>
    <lineage>
        <taxon>unclassified sequences</taxon>
        <taxon>metagenomes</taxon>
        <taxon>ecological metagenomes</taxon>
    </lineage>
</organism>
<dbReference type="InterPro" id="IPR029787">
    <property type="entry name" value="Nucleotide_cyclase"/>
</dbReference>
<dbReference type="Pfam" id="PF20967">
    <property type="entry name" value="MASE7"/>
    <property type="match status" value="1"/>
</dbReference>
<dbReference type="GO" id="GO:0009190">
    <property type="term" value="P:cyclic nucleotide biosynthetic process"/>
    <property type="evidence" value="ECO:0007669"/>
    <property type="project" value="InterPro"/>
</dbReference>
<reference evidence="3" key="1">
    <citation type="submission" date="2018-06" db="EMBL/GenBank/DDBJ databases">
        <authorList>
            <person name="Zhirakovskaya E."/>
        </authorList>
    </citation>
    <scope>NUCLEOTIDE SEQUENCE</scope>
</reference>
<evidence type="ECO:0000313" key="3">
    <source>
        <dbReference type="EMBL" id="VAV95769.1"/>
    </source>
</evidence>
<dbReference type="PROSITE" id="PS50125">
    <property type="entry name" value="GUANYLATE_CYCLASE_2"/>
    <property type="match status" value="1"/>
</dbReference>
<dbReference type="SUPFAM" id="SSF55073">
    <property type="entry name" value="Nucleotide cyclase"/>
    <property type="match status" value="1"/>
</dbReference>
<dbReference type="EC" id="4.6.1.1" evidence="3"/>
<dbReference type="InterPro" id="IPR048432">
    <property type="entry name" value="MASE7"/>
</dbReference>
<dbReference type="PANTHER" id="PTHR45655">
    <property type="entry name" value="GUANYLATE CYCLASE SOLUBLE SUBUNIT BETA-2"/>
    <property type="match status" value="1"/>
</dbReference>
<feature type="transmembrane region" description="Helical" evidence="1">
    <location>
        <begin position="168"/>
        <end position="193"/>
    </location>
</feature>
<dbReference type="PANTHER" id="PTHR45655:SF13">
    <property type="entry name" value="SOLUBLE GUANYLATE CYCLASE GCY-32-RELATED"/>
    <property type="match status" value="1"/>
</dbReference>
<keyword evidence="1" id="KW-0812">Transmembrane</keyword>
<sequence>MPLRNKPYKMPGFVRTAIEAGTGGYSQLDRQRLVVVNIVGYLAAFSSLNYAATYASYDYAKLWPLVYGNIGSALLTASAPLLHRFGPLAAMFFLILVIYSSVYFFVSYLGHEAGIQLNYIGAAAVTLVVCGRRFLPYAGVAAVLAAILHMIAWFKYPEPRADLQLEDWFVASLYAFSVISIMAIIFVVVFYAFHLVRKAQNLTDALLLNIMPAEIADRLKTSPGKTIADQYQDASVIFADLTGFTQITTALGPDKTVALLDDLFSRFDALAIQHNVEKIKTIGDAYMAVAGIPTPNPDHGKNITKMAVEFLQAAKTVSDNHGVDFSLRIGIASGPVMAGIIGQSKFSYDVWGQTVNLAARLEPQGQPGSILIDDHLYDQIKDSFAFKGALKLGLKGLGRVTAWQLDTDNQKI</sequence>
<dbReference type="AlphaFoldDB" id="A0A3B0RUW9"/>
<feature type="transmembrane region" description="Helical" evidence="1">
    <location>
        <begin position="89"/>
        <end position="107"/>
    </location>
</feature>
<evidence type="ECO:0000256" key="1">
    <source>
        <dbReference type="SAM" id="Phobius"/>
    </source>
</evidence>
<dbReference type="GO" id="GO:0004016">
    <property type="term" value="F:adenylate cyclase activity"/>
    <property type="evidence" value="ECO:0007669"/>
    <property type="project" value="UniProtKB-EC"/>
</dbReference>
<proteinExistence type="predicted"/>
<feature type="transmembrane region" description="Helical" evidence="1">
    <location>
        <begin position="33"/>
        <end position="52"/>
    </location>
</feature>
<dbReference type="InterPro" id="IPR001054">
    <property type="entry name" value="A/G_cyclase"/>
</dbReference>
<name>A0A3B0RUW9_9ZZZZ</name>
<dbReference type="SMART" id="SM00044">
    <property type="entry name" value="CYCc"/>
    <property type="match status" value="1"/>
</dbReference>
<dbReference type="GO" id="GO:0035556">
    <property type="term" value="P:intracellular signal transduction"/>
    <property type="evidence" value="ECO:0007669"/>
    <property type="project" value="InterPro"/>
</dbReference>
<feature type="domain" description="Guanylate cyclase" evidence="2">
    <location>
        <begin position="235"/>
        <end position="362"/>
    </location>
</feature>
<dbReference type="Gene3D" id="3.30.70.1230">
    <property type="entry name" value="Nucleotide cyclase"/>
    <property type="match status" value="1"/>
</dbReference>
<keyword evidence="1" id="KW-0472">Membrane</keyword>
<keyword evidence="1" id="KW-1133">Transmembrane helix</keyword>
<evidence type="ECO:0000259" key="2">
    <source>
        <dbReference type="PROSITE" id="PS50125"/>
    </source>
</evidence>
<dbReference type="CDD" id="cd07302">
    <property type="entry name" value="CHD"/>
    <property type="match status" value="1"/>
</dbReference>
<accession>A0A3B0RUW9</accession>
<dbReference type="EMBL" id="UOEC01000129">
    <property type="protein sequence ID" value="VAV95769.1"/>
    <property type="molecule type" value="Genomic_DNA"/>
</dbReference>
<gene>
    <name evidence="3" type="ORF">MNBD_ALPHA08-290</name>
</gene>